<keyword evidence="2" id="KW-1185">Reference proteome</keyword>
<dbReference type="EMBL" id="MU006714">
    <property type="protein sequence ID" value="KAF2628205.1"/>
    <property type="molecule type" value="Genomic_DNA"/>
</dbReference>
<sequence>MAVIPAVVLISTLCDGVSVMKIESWSHSDMNSHRPTLGKNQVYCYDPVSHTAAGKVISNHQPDKTVLGNGPTVTWLLLNEHDTRACSSTSNTPVLLDQSGLLIHEQYPLMQYIASRNTALMALCLALSINFVIGISSTFELVLWVYTVQRPVPAIYSSTVLFWSM</sequence>
<proteinExistence type="predicted"/>
<evidence type="ECO:0000313" key="2">
    <source>
        <dbReference type="Proteomes" id="UP000799754"/>
    </source>
</evidence>
<accession>A0ACB6S1P6</accession>
<dbReference type="Proteomes" id="UP000799754">
    <property type="component" value="Unassembled WGS sequence"/>
</dbReference>
<name>A0ACB6S1P6_9PLEO</name>
<organism evidence="1 2">
    <name type="scientific">Macroventuria anomochaeta</name>
    <dbReference type="NCBI Taxonomy" id="301207"/>
    <lineage>
        <taxon>Eukaryota</taxon>
        <taxon>Fungi</taxon>
        <taxon>Dikarya</taxon>
        <taxon>Ascomycota</taxon>
        <taxon>Pezizomycotina</taxon>
        <taxon>Dothideomycetes</taxon>
        <taxon>Pleosporomycetidae</taxon>
        <taxon>Pleosporales</taxon>
        <taxon>Pleosporineae</taxon>
        <taxon>Didymellaceae</taxon>
        <taxon>Macroventuria</taxon>
    </lineage>
</organism>
<protein>
    <submittedName>
        <fullName evidence="1">Uncharacterized protein</fullName>
    </submittedName>
</protein>
<comment type="caution">
    <text evidence="1">The sequence shown here is derived from an EMBL/GenBank/DDBJ whole genome shotgun (WGS) entry which is preliminary data.</text>
</comment>
<evidence type="ECO:0000313" key="1">
    <source>
        <dbReference type="EMBL" id="KAF2628205.1"/>
    </source>
</evidence>
<reference evidence="1" key="1">
    <citation type="journal article" date="2020" name="Stud. Mycol.">
        <title>101 Dothideomycetes genomes: a test case for predicting lifestyles and emergence of pathogens.</title>
        <authorList>
            <person name="Haridas S."/>
            <person name="Albert R."/>
            <person name="Binder M."/>
            <person name="Bloem J."/>
            <person name="Labutti K."/>
            <person name="Salamov A."/>
            <person name="Andreopoulos B."/>
            <person name="Baker S."/>
            <person name="Barry K."/>
            <person name="Bills G."/>
            <person name="Bluhm B."/>
            <person name="Cannon C."/>
            <person name="Castanera R."/>
            <person name="Culley D."/>
            <person name="Daum C."/>
            <person name="Ezra D."/>
            <person name="Gonzalez J."/>
            <person name="Henrissat B."/>
            <person name="Kuo A."/>
            <person name="Liang C."/>
            <person name="Lipzen A."/>
            <person name="Lutzoni F."/>
            <person name="Magnuson J."/>
            <person name="Mondo S."/>
            <person name="Nolan M."/>
            <person name="Ohm R."/>
            <person name="Pangilinan J."/>
            <person name="Park H.-J."/>
            <person name="Ramirez L."/>
            <person name="Alfaro M."/>
            <person name="Sun H."/>
            <person name="Tritt A."/>
            <person name="Yoshinaga Y."/>
            <person name="Zwiers L.-H."/>
            <person name="Turgeon B."/>
            <person name="Goodwin S."/>
            <person name="Spatafora J."/>
            <person name="Crous P."/>
            <person name="Grigoriev I."/>
        </authorList>
    </citation>
    <scope>NUCLEOTIDE SEQUENCE</scope>
    <source>
        <strain evidence="1">CBS 525.71</strain>
    </source>
</reference>
<gene>
    <name evidence="1" type="ORF">BU25DRAFT_410312</name>
</gene>